<sequence length="214" mass="23914">MERLLPITKSTPLTTTISKILDHFTLDPHVQLTEITKAPPITIQAEGPACPRAVSIVEIAVRKLEGMFPFFLIYQYNLVTQVEKKVKVGGQGDAGRKGKSKSRVRMLKKREKRRAKRKAKSEIRREHHSNMRAITKEKERDDAKSWLLEKLKRVDDGDGENIQDEGVDATGPKRKRDAEVSDDADDLFESAAFSSSSSSSPSSSSSSDDEDAKM</sequence>
<dbReference type="Proteomes" id="UP001489719">
    <property type="component" value="Unassembled WGS sequence"/>
</dbReference>
<proteinExistence type="predicted"/>
<dbReference type="EMBL" id="MU970042">
    <property type="protein sequence ID" value="KAK9325170.1"/>
    <property type="molecule type" value="Genomic_DNA"/>
</dbReference>
<comment type="caution">
    <text evidence="1">The sequence shown here is derived from an EMBL/GenBank/DDBJ whole genome shotgun (WGS) entry which is preliminary data.</text>
</comment>
<evidence type="ECO:0000313" key="2">
    <source>
        <dbReference type="Proteomes" id="UP001489719"/>
    </source>
</evidence>
<keyword evidence="2" id="KW-1185">Reference proteome</keyword>
<name>A0ACC3TWP5_9ASCO</name>
<accession>A0ACC3TWP5</accession>
<organism evidence="1 2">
    <name type="scientific">Lipomyces orientalis</name>
    <dbReference type="NCBI Taxonomy" id="1233043"/>
    <lineage>
        <taxon>Eukaryota</taxon>
        <taxon>Fungi</taxon>
        <taxon>Dikarya</taxon>
        <taxon>Ascomycota</taxon>
        <taxon>Saccharomycotina</taxon>
        <taxon>Lipomycetes</taxon>
        <taxon>Lipomycetales</taxon>
        <taxon>Lipomycetaceae</taxon>
        <taxon>Lipomyces</taxon>
    </lineage>
</organism>
<reference evidence="2" key="1">
    <citation type="journal article" date="2024" name="Front. Bioeng. Biotechnol.">
        <title>Genome-scale model development and genomic sequencing of the oleaginous clade Lipomyces.</title>
        <authorList>
            <person name="Czajka J.J."/>
            <person name="Han Y."/>
            <person name="Kim J."/>
            <person name="Mondo S.J."/>
            <person name="Hofstad B.A."/>
            <person name="Robles A."/>
            <person name="Haridas S."/>
            <person name="Riley R."/>
            <person name="LaButti K."/>
            <person name="Pangilinan J."/>
            <person name="Andreopoulos W."/>
            <person name="Lipzen A."/>
            <person name="Yan J."/>
            <person name="Wang M."/>
            <person name="Ng V."/>
            <person name="Grigoriev I.V."/>
            <person name="Spatafora J.W."/>
            <person name="Magnuson J.K."/>
            <person name="Baker S.E."/>
            <person name="Pomraning K.R."/>
        </authorList>
    </citation>
    <scope>NUCLEOTIDE SEQUENCE [LARGE SCALE GENOMIC DNA]</scope>
    <source>
        <strain evidence="2">CBS 10300</strain>
    </source>
</reference>
<gene>
    <name evidence="1" type="ORF">V1517DRAFT_202581</name>
</gene>
<protein>
    <submittedName>
        <fullName evidence="1">Uncharacterized protein</fullName>
    </submittedName>
</protein>
<evidence type="ECO:0000313" key="1">
    <source>
        <dbReference type="EMBL" id="KAK9325170.1"/>
    </source>
</evidence>